<dbReference type="NCBIfam" id="NF007769">
    <property type="entry name" value="PRK10455.1"/>
    <property type="match status" value="1"/>
</dbReference>
<dbReference type="PANTHER" id="PTHR38102:SF1">
    <property type="entry name" value="PERIPLASMIC CHAPERONE SPY"/>
    <property type="match status" value="1"/>
</dbReference>
<evidence type="ECO:0000313" key="8">
    <source>
        <dbReference type="Proteomes" id="UP000028602"/>
    </source>
</evidence>
<dbReference type="CDD" id="cd09916">
    <property type="entry name" value="CpxP_like"/>
    <property type="match status" value="1"/>
</dbReference>
<dbReference type="eggNOG" id="COG3678">
    <property type="taxonomic scope" value="Bacteria"/>
</dbReference>
<protein>
    <submittedName>
        <fullName evidence="7">Periplasmic protein</fullName>
    </submittedName>
</protein>
<dbReference type="Proteomes" id="UP000028602">
    <property type="component" value="Unassembled WGS sequence"/>
</dbReference>
<dbReference type="EMBL" id="JMPR01000037">
    <property type="protein sequence ID" value="KFD18650.1"/>
    <property type="molecule type" value="Genomic_DNA"/>
</dbReference>
<gene>
    <name evidence="7" type="primary">spy</name>
    <name evidence="7" type="ORF">GTPT_2411</name>
</gene>
<keyword evidence="8" id="KW-1185">Reference proteome</keyword>
<organism evidence="7 8">
    <name type="scientific">Tatumella ptyseos ATCC 33301</name>
    <dbReference type="NCBI Taxonomy" id="1005995"/>
    <lineage>
        <taxon>Bacteria</taxon>
        <taxon>Pseudomonadati</taxon>
        <taxon>Pseudomonadota</taxon>
        <taxon>Gammaproteobacteria</taxon>
        <taxon>Enterobacterales</taxon>
        <taxon>Erwiniaceae</taxon>
        <taxon>Tatumella</taxon>
    </lineage>
</organism>
<evidence type="ECO:0000256" key="4">
    <source>
        <dbReference type="ARBA" id="ARBA00022764"/>
    </source>
</evidence>
<dbReference type="Pfam" id="PF07813">
    <property type="entry name" value="LTXXQ"/>
    <property type="match status" value="1"/>
</dbReference>
<accession>A0A085JDV4</accession>
<feature type="chain" id="PRO_5001793605" evidence="6">
    <location>
        <begin position="24"/>
        <end position="157"/>
    </location>
</feature>
<evidence type="ECO:0000256" key="3">
    <source>
        <dbReference type="ARBA" id="ARBA00022729"/>
    </source>
</evidence>
<dbReference type="PANTHER" id="PTHR38102">
    <property type="entry name" value="PERIPLASMIC CHAPERONE SPY"/>
    <property type="match status" value="1"/>
</dbReference>
<comment type="similarity">
    <text evidence="2">Belongs to the CpxP/Spy family.</text>
</comment>
<comment type="caution">
    <text evidence="7">The sequence shown here is derived from an EMBL/GenBank/DDBJ whole genome shotgun (WGS) entry which is preliminary data.</text>
</comment>
<dbReference type="RefSeq" id="WP_025901894.1">
    <property type="nucleotide sequence ID" value="NZ_ATMJ01000011.1"/>
</dbReference>
<name>A0A085JDV4_9GAMM</name>
<feature type="signal peptide" evidence="6">
    <location>
        <begin position="1"/>
        <end position="23"/>
    </location>
</feature>
<feature type="region of interest" description="Disordered" evidence="5">
    <location>
        <begin position="123"/>
        <end position="157"/>
    </location>
</feature>
<dbReference type="GO" id="GO:0051082">
    <property type="term" value="F:unfolded protein binding"/>
    <property type="evidence" value="ECO:0007669"/>
    <property type="project" value="TreeGrafter"/>
</dbReference>
<dbReference type="PIRSF" id="PIRSF034445">
    <property type="entry name" value="CpxP_Spy"/>
    <property type="match status" value="1"/>
</dbReference>
<comment type="subcellular location">
    <subcellularLocation>
        <location evidence="1">Periplasm</location>
    </subcellularLocation>
</comment>
<dbReference type="AlphaFoldDB" id="A0A085JDV4"/>
<dbReference type="InterPro" id="IPR052211">
    <property type="entry name" value="Cpx_auxiliary_protein"/>
</dbReference>
<dbReference type="InterPro" id="IPR012899">
    <property type="entry name" value="LTXXQ"/>
</dbReference>
<proteinExistence type="inferred from homology"/>
<evidence type="ECO:0000313" key="7">
    <source>
        <dbReference type="EMBL" id="KFD18650.1"/>
    </source>
</evidence>
<dbReference type="GO" id="GO:0030288">
    <property type="term" value="C:outer membrane-bounded periplasmic space"/>
    <property type="evidence" value="ECO:0007669"/>
    <property type="project" value="TreeGrafter"/>
</dbReference>
<evidence type="ECO:0000256" key="2">
    <source>
        <dbReference type="ARBA" id="ARBA00008441"/>
    </source>
</evidence>
<keyword evidence="4" id="KW-0574">Periplasm</keyword>
<evidence type="ECO:0000256" key="1">
    <source>
        <dbReference type="ARBA" id="ARBA00004418"/>
    </source>
</evidence>
<keyword evidence="3 6" id="KW-0732">Signal</keyword>
<sequence>MRKLTSLILATSLAFGAASVVHAQAENLTPPPASQHRPMHPHGPDFFHGIKLTDAQKQQVREIMKQSHQQMKRPSVEQRRAAHQIVASDSFDQAKAEAEAASQAAGAKDRAFQRLQTENKLYNVLTPEQKKQYNEDFERHLTEKHDHKGHAPQNSAG</sequence>
<evidence type="ECO:0000256" key="6">
    <source>
        <dbReference type="SAM" id="SignalP"/>
    </source>
</evidence>
<reference evidence="7 8" key="1">
    <citation type="submission" date="2014-05" db="EMBL/GenBank/DDBJ databases">
        <title>ATOL: Assembling a taxonomically balanced genome-scale reconstruction of the evolutionary history of the Enterobacteriaceae.</title>
        <authorList>
            <person name="Plunkett G.III."/>
            <person name="Neeno-Eckwall E.C."/>
            <person name="Glasner J.D."/>
            <person name="Perna N.T."/>
        </authorList>
    </citation>
    <scope>NUCLEOTIDE SEQUENCE [LARGE SCALE GENOMIC DNA]</scope>
    <source>
        <strain evidence="7 8">ATCC 33301</strain>
    </source>
</reference>
<dbReference type="Gene3D" id="1.20.120.1490">
    <property type="match status" value="1"/>
</dbReference>
<dbReference type="OrthoDB" id="6415382at2"/>
<evidence type="ECO:0000256" key="5">
    <source>
        <dbReference type="SAM" id="MobiDB-lite"/>
    </source>
</evidence>
<feature type="compositionally biased region" description="Basic and acidic residues" evidence="5">
    <location>
        <begin position="128"/>
        <end position="146"/>
    </location>
</feature>